<keyword evidence="1" id="KW-0472">Membrane</keyword>
<evidence type="ECO:0000313" key="3">
    <source>
        <dbReference type="EMBL" id="MED6252583.1"/>
    </source>
</evidence>
<feature type="transmembrane region" description="Helical" evidence="1">
    <location>
        <begin position="27"/>
        <end position="49"/>
    </location>
</feature>
<dbReference type="Proteomes" id="UP001345963">
    <property type="component" value="Unassembled WGS sequence"/>
</dbReference>
<dbReference type="Gene3D" id="1.10.287.70">
    <property type="match status" value="1"/>
</dbReference>
<dbReference type="SUPFAM" id="SSF81324">
    <property type="entry name" value="Voltage-gated potassium channels"/>
    <property type="match status" value="1"/>
</dbReference>
<accession>A0ABU7BSP9</accession>
<keyword evidence="1" id="KW-1133">Transmembrane helix</keyword>
<proteinExistence type="predicted"/>
<sequence>MFSLLVLQVSISTVGYSDMFLETNLGRVFAFAYISFGIILNGMPISILYNKFSDYYAKLKSHEFAMVTKARGKARFIKRAARRFAECWDDVVQPKPPGGGRLVDANDRVLKHGLPGY</sequence>
<evidence type="ECO:0000259" key="2">
    <source>
        <dbReference type="Pfam" id="PF07885"/>
    </source>
</evidence>
<evidence type="ECO:0000256" key="1">
    <source>
        <dbReference type="SAM" id="Phobius"/>
    </source>
</evidence>
<name>A0ABU7BSP9_9TELE</name>
<comment type="caution">
    <text evidence="3">The sequence shown here is derived from an EMBL/GenBank/DDBJ whole genome shotgun (WGS) entry which is preliminary data.</text>
</comment>
<feature type="domain" description="Potassium channel" evidence="2">
    <location>
        <begin position="9"/>
        <end position="51"/>
    </location>
</feature>
<evidence type="ECO:0000313" key="4">
    <source>
        <dbReference type="Proteomes" id="UP001345963"/>
    </source>
</evidence>
<keyword evidence="4" id="KW-1185">Reference proteome</keyword>
<reference evidence="3 4" key="1">
    <citation type="submission" date="2021-07" db="EMBL/GenBank/DDBJ databases">
        <authorList>
            <person name="Palmer J.M."/>
        </authorList>
    </citation>
    <scope>NUCLEOTIDE SEQUENCE [LARGE SCALE GENOMIC DNA]</scope>
    <source>
        <strain evidence="3 4">AT_MEX2019</strain>
        <tissue evidence="3">Muscle</tissue>
    </source>
</reference>
<gene>
    <name evidence="3" type="primary">KCNV2_2</name>
    <name evidence="3" type="ORF">ATANTOWER_013912</name>
</gene>
<dbReference type="InterPro" id="IPR013099">
    <property type="entry name" value="K_chnl_dom"/>
</dbReference>
<dbReference type="Pfam" id="PF07885">
    <property type="entry name" value="Ion_trans_2"/>
    <property type="match status" value="1"/>
</dbReference>
<keyword evidence="1" id="KW-0812">Transmembrane</keyword>
<protein>
    <submittedName>
        <fullName evidence="3">Potassium voltage-gated channel subfamily V member 2</fullName>
    </submittedName>
</protein>
<dbReference type="EMBL" id="JAHUTI010061920">
    <property type="protein sequence ID" value="MED6252583.1"/>
    <property type="molecule type" value="Genomic_DNA"/>
</dbReference>
<organism evidence="3 4">
    <name type="scientific">Ataeniobius toweri</name>
    <dbReference type="NCBI Taxonomy" id="208326"/>
    <lineage>
        <taxon>Eukaryota</taxon>
        <taxon>Metazoa</taxon>
        <taxon>Chordata</taxon>
        <taxon>Craniata</taxon>
        <taxon>Vertebrata</taxon>
        <taxon>Euteleostomi</taxon>
        <taxon>Actinopterygii</taxon>
        <taxon>Neopterygii</taxon>
        <taxon>Teleostei</taxon>
        <taxon>Neoteleostei</taxon>
        <taxon>Acanthomorphata</taxon>
        <taxon>Ovalentaria</taxon>
        <taxon>Atherinomorphae</taxon>
        <taxon>Cyprinodontiformes</taxon>
        <taxon>Goodeidae</taxon>
        <taxon>Ataeniobius</taxon>
    </lineage>
</organism>